<gene>
    <name evidence="2" type="ORF">A3D07_00385</name>
</gene>
<reference evidence="2 3" key="1">
    <citation type="journal article" date="2016" name="Nat. Commun.">
        <title>Thousands of microbial genomes shed light on interconnected biogeochemical processes in an aquifer system.</title>
        <authorList>
            <person name="Anantharaman K."/>
            <person name="Brown C.T."/>
            <person name="Hug L.A."/>
            <person name="Sharon I."/>
            <person name="Castelle C.J."/>
            <person name="Probst A.J."/>
            <person name="Thomas B.C."/>
            <person name="Singh A."/>
            <person name="Wilkins M.J."/>
            <person name="Karaoz U."/>
            <person name="Brodie E.L."/>
            <person name="Williams K.H."/>
            <person name="Hubbard S.S."/>
            <person name="Banfield J.F."/>
        </authorList>
    </citation>
    <scope>NUCLEOTIDE SEQUENCE [LARGE SCALE GENOMIC DNA]</scope>
</reference>
<keyword evidence="1" id="KW-0812">Transmembrane</keyword>
<dbReference type="AlphaFoldDB" id="A0A1F5GK52"/>
<protein>
    <submittedName>
        <fullName evidence="2">Uncharacterized protein</fullName>
    </submittedName>
</protein>
<feature type="transmembrane region" description="Helical" evidence="1">
    <location>
        <begin position="290"/>
        <end position="309"/>
    </location>
</feature>
<dbReference type="EMBL" id="MFBF01000001">
    <property type="protein sequence ID" value="OGD92251.1"/>
    <property type="molecule type" value="Genomic_DNA"/>
</dbReference>
<accession>A0A1F5GK52</accession>
<keyword evidence="1" id="KW-0472">Membrane</keyword>
<sequence length="628" mass="69211">MERLKLNIQKVSGAPSASCVCQVFTHRLILADSQVATLVSVFLVKTENHQDLPKLLSEVFELSIQKIEEGAIAEGVLAILSNSALKVVQFLEQEKVKASFAHTLFYKDAVYIARHGEGVKLLVFEPESSHEIKFQKGSGRVKDKQLFLIATEKFLSIFDTAPLKLLEEIDLEDIIDGLATDISAEEDQSEIAAAFVLGASKDFGEGVEEILPNKSQYDFDEDLSQKERIEARESVQNEADLGPADDKIETKSVLKIFTSKTAFMLAKTLIHLKKLKRGDIKAILSLRRNIALLAVVFLIILAASGAVTIRNKFQSKKSAQFNSYLTLASQKLDEGKAIEELNRSKARENFIEADKQIKLALEVFPKDGPAQKLSSEITSKLKETVQQNQLSFASLGEFSETVNSVNISKNTLNLVTKNAVVKMNLDNKSKDTKNVDENLKLGAFFANDAYAYSDPNLFKIDMATGAKKELFKKIEAQDMEFFIGNIYLLTKEGIAKFVPVENGFVEAGDYLAGAFSTNASSRFAIDGSIWVTKGAEILNFLQAKPQSFQISGLTFPVGELGQIYTSSGIDNLYVIDKANSALLVISKEGVYLKAYQSGEFAKAQDLAVDAEEKKLYLAVGNKVLEADL</sequence>
<evidence type="ECO:0000313" key="2">
    <source>
        <dbReference type="EMBL" id="OGD92251.1"/>
    </source>
</evidence>
<evidence type="ECO:0000313" key="3">
    <source>
        <dbReference type="Proteomes" id="UP000177124"/>
    </source>
</evidence>
<evidence type="ECO:0000256" key="1">
    <source>
        <dbReference type="SAM" id="Phobius"/>
    </source>
</evidence>
<dbReference type="Proteomes" id="UP000177124">
    <property type="component" value="Unassembled WGS sequence"/>
</dbReference>
<organism evidence="2 3">
    <name type="scientific">Candidatus Curtissbacteria bacterium RIFCSPHIGHO2_02_FULL_42_15</name>
    <dbReference type="NCBI Taxonomy" id="1797716"/>
    <lineage>
        <taxon>Bacteria</taxon>
        <taxon>Candidatus Curtissiibacteriota</taxon>
    </lineage>
</organism>
<keyword evidence="1" id="KW-1133">Transmembrane helix</keyword>
<comment type="caution">
    <text evidence="2">The sequence shown here is derived from an EMBL/GenBank/DDBJ whole genome shotgun (WGS) entry which is preliminary data.</text>
</comment>
<proteinExistence type="predicted"/>
<dbReference type="STRING" id="1797716.A3D07_00385"/>
<name>A0A1F5GK52_9BACT</name>